<dbReference type="AlphaFoldDB" id="A0A1Y6FX00"/>
<dbReference type="EMBL" id="FXWH01000002">
    <property type="protein sequence ID" value="SMQ80110.1"/>
    <property type="molecule type" value="Genomic_DNA"/>
</dbReference>
<sequence>MQKLLIIGGGFSAVALTCQLLKQPIPQHIYIIAPKATWFGGIAYRCAARNHRLNVVAGNMSLYPQHPHDFVNFLCEQAEFSATPREELLKSFVERRWYGAYLQQRVTQAQRSGASVGHSVEWIDGQVSSLQAHLTSVQITCSNGEQLEANRVVIATGNKPSEPPWANCLESPDLKHLPILVSNPWIAKFPHPVDQNLPVVLIGAGLTMVDTYLALRSQGIGNPVIALSRKGLAPLPHSFATLTDIGVNPHEFGEQFVRLKSLKQQLLLAARTLRTLAKQGISPEAFVAAIREHVQSIWRQWTIAEKQQFMRHLASRWNVIRHRVPGDIYATLQQDQQLRRLIYQQARLTSISGHAEALTVQLSHNNGSTSQIEASLVVNCTGPSRNGVTSVDAPLFAEIKRGRYQVDALGFGVAADPKSFAVLEHTGEPSKLVYVLGSLLRGALWETTAVPDIRVLAHQLADSLAAKPA</sequence>
<dbReference type="InterPro" id="IPR052189">
    <property type="entry name" value="L-asp_N-monooxygenase_NS-form"/>
</dbReference>
<dbReference type="SUPFAM" id="SSF51905">
    <property type="entry name" value="FAD/NAD(P)-binding domain"/>
    <property type="match status" value="1"/>
</dbReference>
<dbReference type="OrthoDB" id="101972at2"/>
<gene>
    <name evidence="2" type="ORF">SAMN06297229_2023</name>
</gene>
<protein>
    <submittedName>
        <fullName evidence="2">Uncharacterized NAD(P)/FAD-binding protein YdhS</fullName>
    </submittedName>
</protein>
<evidence type="ECO:0000313" key="2">
    <source>
        <dbReference type="EMBL" id="SMQ80110.1"/>
    </source>
</evidence>
<dbReference type="PANTHER" id="PTHR40254">
    <property type="entry name" value="BLR0577 PROTEIN"/>
    <property type="match status" value="1"/>
</dbReference>
<dbReference type="Pfam" id="PF13454">
    <property type="entry name" value="NAD_binding_9"/>
    <property type="match status" value="1"/>
</dbReference>
<keyword evidence="3" id="KW-1185">Reference proteome</keyword>
<dbReference type="PRINTS" id="PR00368">
    <property type="entry name" value="FADPNR"/>
</dbReference>
<dbReference type="Proteomes" id="UP000194450">
    <property type="component" value="Unassembled WGS sequence"/>
</dbReference>
<dbReference type="Gene3D" id="3.50.50.60">
    <property type="entry name" value="FAD/NAD(P)-binding domain"/>
    <property type="match status" value="1"/>
</dbReference>
<name>A0A1Y6FX00_9GAMM</name>
<dbReference type="InterPro" id="IPR038732">
    <property type="entry name" value="HpyO/CreE_NAD-binding"/>
</dbReference>
<dbReference type="PANTHER" id="PTHR40254:SF1">
    <property type="entry name" value="BLR0577 PROTEIN"/>
    <property type="match status" value="1"/>
</dbReference>
<dbReference type="InterPro" id="IPR036188">
    <property type="entry name" value="FAD/NAD-bd_sf"/>
</dbReference>
<evidence type="ECO:0000259" key="1">
    <source>
        <dbReference type="Pfam" id="PF13454"/>
    </source>
</evidence>
<dbReference type="RefSeq" id="WP_086435150.1">
    <property type="nucleotide sequence ID" value="NZ_FXWH01000002.1"/>
</dbReference>
<feature type="domain" description="FAD-dependent urate hydroxylase HpyO/Asp monooxygenase CreE-like FAD/NAD(P)-binding" evidence="1">
    <location>
        <begin position="6"/>
        <end position="158"/>
    </location>
</feature>
<organism evidence="2 3">
    <name type="scientific">Pseudidiomarina planktonica</name>
    <dbReference type="NCBI Taxonomy" id="1323738"/>
    <lineage>
        <taxon>Bacteria</taxon>
        <taxon>Pseudomonadati</taxon>
        <taxon>Pseudomonadota</taxon>
        <taxon>Gammaproteobacteria</taxon>
        <taxon>Alteromonadales</taxon>
        <taxon>Idiomarinaceae</taxon>
        <taxon>Pseudidiomarina</taxon>
    </lineage>
</organism>
<accession>A0A1Y6FX00</accession>
<reference evidence="3" key="1">
    <citation type="submission" date="2017-04" db="EMBL/GenBank/DDBJ databases">
        <authorList>
            <person name="Varghese N."/>
            <person name="Submissions S."/>
        </authorList>
    </citation>
    <scope>NUCLEOTIDE SEQUENCE [LARGE SCALE GENOMIC DNA]</scope>
</reference>
<evidence type="ECO:0000313" key="3">
    <source>
        <dbReference type="Proteomes" id="UP000194450"/>
    </source>
</evidence>
<proteinExistence type="predicted"/>